<dbReference type="AlphaFoldDB" id="A0A1H2WAV6"/>
<gene>
    <name evidence="2" type="ORF">SAMN05444336_102312</name>
</gene>
<dbReference type="SUPFAM" id="SSF54913">
    <property type="entry name" value="GlnB-like"/>
    <property type="match status" value="1"/>
</dbReference>
<dbReference type="STRING" id="356660.SAMN05444336_102312"/>
<name>A0A1H2WAV6_9RHOB</name>
<evidence type="ECO:0000313" key="2">
    <source>
        <dbReference type="EMBL" id="SDW77404.1"/>
    </source>
</evidence>
<feature type="domain" description="DUF2007" evidence="1">
    <location>
        <begin position="5"/>
        <end position="69"/>
    </location>
</feature>
<dbReference type="Proteomes" id="UP000199118">
    <property type="component" value="Unassembled WGS sequence"/>
</dbReference>
<dbReference type="Pfam" id="PF09413">
    <property type="entry name" value="DUF2007"/>
    <property type="match status" value="1"/>
</dbReference>
<dbReference type="Gene3D" id="3.30.70.790">
    <property type="entry name" value="UreE, C-terminal domain"/>
    <property type="match status" value="1"/>
</dbReference>
<reference evidence="2 3" key="1">
    <citation type="submission" date="2016-10" db="EMBL/GenBank/DDBJ databases">
        <authorList>
            <person name="de Groot N.N."/>
        </authorList>
    </citation>
    <scope>NUCLEOTIDE SEQUENCE [LARGE SCALE GENOMIC DNA]</scope>
    <source>
        <strain evidence="2 3">DSM 17890</strain>
    </source>
</reference>
<dbReference type="InterPro" id="IPR018551">
    <property type="entry name" value="DUF2007"/>
</dbReference>
<protein>
    <submittedName>
        <fullName evidence="2">Putative signal transducing protein</fullName>
    </submittedName>
</protein>
<evidence type="ECO:0000313" key="3">
    <source>
        <dbReference type="Proteomes" id="UP000199118"/>
    </source>
</evidence>
<proteinExistence type="predicted"/>
<dbReference type="EMBL" id="FNMZ01000002">
    <property type="protein sequence ID" value="SDW77404.1"/>
    <property type="molecule type" value="Genomic_DNA"/>
</dbReference>
<sequence length="81" mass="8935">MRRDMEELIRTNDPTVIAFATALLRGEDIVCFEYDVHTSVLEGSLGVLPRRLVCARSDAFMARAILRENGLGGELRPGSEG</sequence>
<dbReference type="InterPro" id="IPR011322">
    <property type="entry name" value="N-reg_PII-like_a/b"/>
</dbReference>
<accession>A0A1H2WAV6</accession>
<evidence type="ECO:0000259" key="1">
    <source>
        <dbReference type="Pfam" id="PF09413"/>
    </source>
</evidence>
<organism evidence="2 3">
    <name type="scientific">Albimonas donghaensis</name>
    <dbReference type="NCBI Taxonomy" id="356660"/>
    <lineage>
        <taxon>Bacteria</taxon>
        <taxon>Pseudomonadati</taxon>
        <taxon>Pseudomonadota</taxon>
        <taxon>Alphaproteobacteria</taxon>
        <taxon>Rhodobacterales</taxon>
        <taxon>Paracoccaceae</taxon>
        <taxon>Albimonas</taxon>
    </lineage>
</organism>
<keyword evidence="3" id="KW-1185">Reference proteome</keyword>